<protein>
    <submittedName>
        <fullName evidence="8">Two-component response regulator</fullName>
    </submittedName>
</protein>
<dbReference type="PANTHER" id="PTHR44591:SF22">
    <property type="entry name" value="CHEY SUBFAMILY"/>
    <property type="match status" value="1"/>
</dbReference>
<keyword evidence="2" id="KW-0902">Two-component regulatory system</keyword>
<dbReference type="PANTHER" id="PTHR44591">
    <property type="entry name" value="STRESS RESPONSE REGULATOR PROTEIN 1"/>
    <property type="match status" value="1"/>
</dbReference>
<feature type="domain" description="Response regulatory" evidence="7">
    <location>
        <begin position="3"/>
        <end position="122"/>
    </location>
</feature>
<dbReference type="PATRIC" id="fig|423471.3.peg.1462"/>
<gene>
    <name evidence="8" type="ORF">CWATWH0003_1567</name>
</gene>
<dbReference type="SMART" id="SM00448">
    <property type="entry name" value="REC"/>
    <property type="match status" value="1"/>
</dbReference>
<dbReference type="PROSITE" id="PS50110">
    <property type="entry name" value="RESPONSE_REGULATORY"/>
    <property type="match status" value="1"/>
</dbReference>
<dbReference type="InterPro" id="IPR011006">
    <property type="entry name" value="CheY-like_superfamily"/>
</dbReference>
<feature type="modified residue" description="4-aspartylphosphate" evidence="6">
    <location>
        <position position="55"/>
    </location>
</feature>
<comment type="caution">
    <text evidence="8">The sequence shown here is derived from an EMBL/GenBank/DDBJ whole genome shotgun (WGS) entry which is preliminary data.</text>
</comment>
<evidence type="ECO:0000256" key="6">
    <source>
        <dbReference type="PROSITE-ProRule" id="PRU00169"/>
    </source>
</evidence>
<evidence type="ECO:0000256" key="2">
    <source>
        <dbReference type="ARBA" id="ARBA00023012"/>
    </source>
</evidence>
<dbReference type="InterPro" id="IPR001789">
    <property type="entry name" value="Sig_transdc_resp-reg_receiver"/>
</dbReference>
<dbReference type="Pfam" id="PF00072">
    <property type="entry name" value="Response_reg"/>
    <property type="match status" value="1"/>
</dbReference>
<organism evidence="8 9">
    <name type="scientific">Crocosphaera watsonii WH 0003</name>
    <dbReference type="NCBI Taxonomy" id="423471"/>
    <lineage>
        <taxon>Bacteria</taxon>
        <taxon>Bacillati</taxon>
        <taxon>Cyanobacteriota</taxon>
        <taxon>Cyanophyceae</taxon>
        <taxon>Oscillatoriophycideae</taxon>
        <taxon>Chroococcales</taxon>
        <taxon>Aphanothecaceae</taxon>
        <taxon>Crocosphaera</taxon>
    </lineage>
</organism>
<keyword evidence="4" id="KW-0238">DNA-binding</keyword>
<proteinExistence type="predicted"/>
<evidence type="ECO:0000313" key="9">
    <source>
        <dbReference type="Proteomes" id="UP000003477"/>
    </source>
</evidence>
<dbReference type="GO" id="GO:0000160">
    <property type="term" value="P:phosphorelay signal transduction system"/>
    <property type="evidence" value="ECO:0007669"/>
    <property type="project" value="UniProtKB-KW"/>
</dbReference>
<reference evidence="8 9" key="1">
    <citation type="journal article" date="2011" name="Front. Microbiol.">
        <title>Two Strains of Crocosphaera watsonii with Highly Conserved Genomes are Distinguished by Strain-Specific Features.</title>
        <authorList>
            <person name="Bench S.R."/>
            <person name="Ilikchyan I.N."/>
            <person name="Tripp H.J."/>
            <person name="Zehr J.P."/>
        </authorList>
    </citation>
    <scope>NUCLEOTIDE SEQUENCE [LARGE SCALE GENOMIC DNA]</scope>
    <source>
        <strain evidence="8 9">WH 0003</strain>
    </source>
</reference>
<dbReference type="GeneID" id="88765350"/>
<evidence type="ECO:0000256" key="5">
    <source>
        <dbReference type="ARBA" id="ARBA00023163"/>
    </source>
</evidence>
<dbReference type="RefSeq" id="WP_007309978.1">
    <property type="nucleotide sequence ID" value="NZ_AESD01000238.1"/>
</dbReference>
<dbReference type="EMBL" id="AESD01000238">
    <property type="protein sequence ID" value="EHJ13760.1"/>
    <property type="molecule type" value="Genomic_DNA"/>
</dbReference>
<keyword evidence="5" id="KW-0804">Transcription</keyword>
<keyword evidence="1 6" id="KW-0597">Phosphoprotein</keyword>
<sequence>MKKILIVDDEPNILILMEQILEELEDEGILILTAKNGKEALEIIQQEKPSLVFLDIMMPYVSGLEVCKRVKEHDNLSHVYIILLTARGQSFDKESGMNAGADLYITKPFRPKDVLLKSKEILGISNV</sequence>
<dbReference type="GO" id="GO:0003677">
    <property type="term" value="F:DNA binding"/>
    <property type="evidence" value="ECO:0007669"/>
    <property type="project" value="UniProtKB-KW"/>
</dbReference>
<dbReference type="CDD" id="cd17574">
    <property type="entry name" value="REC_OmpR"/>
    <property type="match status" value="1"/>
</dbReference>
<evidence type="ECO:0000259" key="7">
    <source>
        <dbReference type="PROSITE" id="PS50110"/>
    </source>
</evidence>
<evidence type="ECO:0000256" key="1">
    <source>
        <dbReference type="ARBA" id="ARBA00022553"/>
    </source>
</evidence>
<keyword evidence="3" id="KW-0805">Transcription regulation</keyword>
<dbReference type="FunFam" id="3.40.50.2300:FF:000001">
    <property type="entry name" value="DNA-binding response regulator PhoB"/>
    <property type="match status" value="1"/>
</dbReference>
<dbReference type="SUPFAM" id="SSF52172">
    <property type="entry name" value="CheY-like"/>
    <property type="match status" value="1"/>
</dbReference>
<dbReference type="Proteomes" id="UP000003477">
    <property type="component" value="Unassembled WGS sequence"/>
</dbReference>
<evidence type="ECO:0000256" key="4">
    <source>
        <dbReference type="ARBA" id="ARBA00023125"/>
    </source>
</evidence>
<name>G5J232_CROWT</name>
<dbReference type="AlphaFoldDB" id="G5J232"/>
<dbReference type="Gene3D" id="3.40.50.2300">
    <property type="match status" value="1"/>
</dbReference>
<evidence type="ECO:0000313" key="8">
    <source>
        <dbReference type="EMBL" id="EHJ13760.1"/>
    </source>
</evidence>
<accession>G5J232</accession>
<evidence type="ECO:0000256" key="3">
    <source>
        <dbReference type="ARBA" id="ARBA00023015"/>
    </source>
</evidence>
<dbReference type="InterPro" id="IPR050595">
    <property type="entry name" value="Bact_response_regulator"/>
</dbReference>